<reference evidence="4 5" key="1">
    <citation type="submission" date="2020-08" db="EMBL/GenBank/DDBJ databases">
        <title>Sequencing the genomes of 1000 actinobacteria strains.</title>
        <authorList>
            <person name="Klenk H.-P."/>
        </authorList>
    </citation>
    <scope>NUCLEOTIDE SEQUENCE [LARGE SCALE GENOMIC DNA]</scope>
    <source>
        <strain evidence="4 5">DSM 105498</strain>
    </source>
</reference>
<dbReference type="EMBL" id="JACHWR010000001">
    <property type="protein sequence ID" value="MBB3042203.1"/>
    <property type="molecule type" value="Genomic_DNA"/>
</dbReference>
<feature type="domain" description="APS kinase" evidence="2">
    <location>
        <begin position="11"/>
        <end position="150"/>
    </location>
</feature>
<evidence type="ECO:0000313" key="4">
    <source>
        <dbReference type="EMBL" id="MBB3042203.1"/>
    </source>
</evidence>
<dbReference type="AlphaFoldDB" id="A0A7W4VUV2"/>
<dbReference type="CDD" id="cd02440">
    <property type="entry name" value="AdoMet_MTases"/>
    <property type="match status" value="1"/>
</dbReference>
<sequence length="385" mass="41838">MGHAGTVERPGVVWITGYSGAGKTTVARHVEAALRERVRSVVCLDGDDLRGILAGRWGYEDADRRELARVYFRLCSHLASQGSVVVISAVAMFDEVRQWVRANVPGVFIAYLDVPREVRLARDAETKGVYRGKPDLESSYDEPTDPDLRIANHGAVTPRDAAARIVEAVLATPVVDPDHGRAAYWAERYSTEPAIAEPSPFGRVVADALPAGADVLDVGSGDGRDSAYLAGLGHRVVGLDASPAAIERARHDRSGAGCTWVTGRIDEHADAWADAFDAVHARFVLHAMTEHEEQQLWAAAPRVLRPGGRVYVECLSINDRGARRGEVLSRTERIDGHYRRYAVPAELERRVVAAGLEVESIVEAAGLAPRGDQDPIVVRLVARRA</sequence>
<dbReference type="Gene3D" id="3.40.50.300">
    <property type="entry name" value="P-loop containing nucleotide triphosphate hydrolases"/>
    <property type="match status" value="1"/>
</dbReference>
<dbReference type="GO" id="GO:0019379">
    <property type="term" value="P:sulfate assimilation, phosphoadenylyl sulfate reduction by phosphoadenylyl-sulfate reductase (thioredoxin)"/>
    <property type="evidence" value="ECO:0007669"/>
    <property type="project" value="TreeGrafter"/>
</dbReference>
<dbReference type="GO" id="GO:0004781">
    <property type="term" value="F:sulfate adenylyltransferase (ATP) activity"/>
    <property type="evidence" value="ECO:0007669"/>
    <property type="project" value="TreeGrafter"/>
</dbReference>
<comment type="caution">
    <text evidence="4">The sequence shown here is derived from an EMBL/GenBank/DDBJ whole genome shotgun (WGS) entry which is preliminary data.</text>
</comment>
<dbReference type="SUPFAM" id="SSF53335">
    <property type="entry name" value="S-adenosyl-L-methionine-dependent methyltransferases"/>
    <property type="match status" value="1"/>
</dbReference>
<protein>
    <submittedName>
        <fullName evidence="4">Adenylylsulfate kinase-like enzyme/SAM-dependent methyltransferase</fullName>
    </submittedName>
</protein>
<keyword evidence="5" id="KW-1185">Reference proteome</keyword>
<dbReference type="InterPro" id="IPR059117">
    <property type="entry name" value="APS_kinase_dom"/>
</dbReference>
<accession>A0A7W4VUV2</accession>
<evidence type="ECO:0000313" key="5">
    <source>
        <dbReference type="Proteomes" id="UP000589626"/>
    </source>
</evidence>
<dbReference type="GO" id="GO:0005737">
    <property type="term" value="C:cytoplasm"/>
    <property type="evidence" value="ECO:0007669"/>
    <property type="project" value="TreeGrafter"/>
</dbReference>
<keyword evidence="4" id="KW-0418">Kinase</keyword>
<dbReference type="Pfam" id="PF01583">
    <property type="entry name" value="APS_kinase"/>
    <property type="match status" value="1"/>
</dbReference>
<proteinExistence type="predicted"/>
<dbReference type="InterPro" id="IPR029063">
    <property type="entry name" value="SAM-dependent_MTases_sf"/>
</dbReference>
<evidence type="ECO:0000259" key="2">
    <source>
        <dbReference type="Pfam" id="PF01583"/>
    </source>
</evidence>
<keyword evidence="1 4" id="KW-0808">Transferase</keyword>
<dbReference type="PANTHER" id="PTHR42700:SF1">
    <property type="entry name" value="SULFATE ADENYLYLTRANSFERASE"/>
    <property type="match status" value="1"/>
</dbReference>
<dbReference type="GO" id="GO:0016301">
    <property type="term" value="F:kinase activity"/>
    <property type="evidence" value="ECO:0007669"/>
    <property type="project" value="UniProtKB-KW"/>
</dbReference>
<dbReference type="PANTHER" id="PTHR42700">
    <property type="entry name" value="SULFATE ADENYLYLTRANSFERASE"/>
    <property type="match status" value="1"/>
</dbReference>
<dbReference type="SUPFAM" id="SSF52540">
    <property type="entry name" value="P-loop containing nucleoside triphosphate hydrolases"/>
    <property type="match status" value="1"/>
</dbReference>
<dbReference type="GO" id="GO:0010134">
    <property type="term" value="P:sulfate assimilation via adenylyl sulfate reduction"/>
    <property type="evidence" value="ECO:0007669"/>
    <property type="project" value="TreeGrafter"/>
</dbReference>
<dbReference type="GO" id="GO:0008168">
    <property type="term" value="F:methyltransferase activity"/>
    <property type="evidence" value="ECO:0007669"/>
    <property type="project" value="UniProtKB-KW"/>
</dbReference>
<name>A0A7W4VUV2_9ACTN</name>
<dbReference type="Pfam" id="PF13649">
    <property type="entry name" value="Methyltransf_25"/>
    <property type="match status" value="1"/>
</dbReference>
<dbReference type="Gene3D" id="3.40.50.150">
    <property type="entry name" value="Vaccinia Virus protein VP39"/>
    <property type="match status" value="1"/>
</dbReference>
<dbReference type="InterPro" id="IPR027417">
    <property type="entry name" value="P-loop_NTPase"/>
</dbReference>
<dbReference type="InterPro" id="IPR041698">
    <property type="entry name" value="Methyltransf_25"/>
</dbReference>
<keyword evidence="4" id="KW-0489">Methyltransferase</keyword>
<dbReference type="GO" id="GO:0032259">
    <property type="term" value="P:methylation"/>
    <property type="evidence" value="ECO:0007669"/>
    <property type="project" value="UniProtKB-KW"/>
</dbReference>
<evidence type="ECO:0000256" key="1">
    <source>
        <dbReference type="ARBA" id="ARBA00022679"/>
    </source>
</evidence>
<organism evidence="4 5">
    <name type="scientific">Nocardioides soli</name>
    <dbReference type="NCBI Taxonomy" id="1036020"/>
    <lineage>
        <taxon>Bacteria</taxon>
        <taxon>Bacillati</taxon>
        <taxon>Actinomycetota</taxon>
        <taxon>Actinomycetes</taxon>
        <taxon>Propionibacteriales</taxon>
        <taxon>Nocardioidaceae</taxon>
        <taxon>Nocardioides</taxon>
    </lineage>
</organism>
<dbReference type="RefSeq" id="WP_183592016.1">
    <property type="nucleotide sequence ID" value="NZ_JACHWR010000001.1"/>
</dbReference>
<dbReference type="Proteomes" id="UP000589626">
    <property type="component" value="Unassembled WGS sequence"/>
</dbReference>
<evidence type="ECO:0000259" key="3">
    <source>
        <dbReference type="Pfam" id="PF13649"/>
    </source>
</evidence>
<dbReference type="InterPro" id="IPR050512">
    <property type="entry name" value="Sulf_AdTrans/APS_kinase"/>
</dbReference>
<gene>
    <name evidence="4" type="ORF">FHU40_002004</name>
</gene>
<feature type="domain" description="Methyltransferase" evidence="3">
    <location>
        <begin position="215"/>
        <end position="308"/>
    </location>
</feature>